<name>A0A5K7ZQ66_9BACT</name>
<keyword evidence="2" id="KW-0808">Transferase</keyword>
<dbReference type="AlphaFoldDB" id="A0A5K7ZQ66"/>
<dbReference type="Pfam" id="PF00583">
    <property type="entry name" value="Acetyltransf_1"/>
    <property type="match status" value="1"/>
</dbReference>
<reference evidence="2 3" key="1">
    <citation type="submission" date="2019-11" db="EMBL/GenBank/DDBJ databases">
        <title>Comparative genomics of hydrocarbon-degrading Desulfosarcina strains.</title>
        <authorList>
            <person name="Watanabe M."/>
            <person name="Kojima H."/>
            <person name="Fukui M."/>
        </authorList>
    </citation>
    <scope>NUCLEOTIDE SEQUENCE [LARGE SCALE GENOMIC DNA]</scope>
    <source>
        <strain evidence="2 3">PP31</strain>
    </source>
</reference>
<dbReference type="Proteomes" id="UP000427769">
    <property type="component" value="Chromosome"/>
</dbReference>
<accession>A0A5K7ZQ66</accession>
<dbReference type="InterPro" id="IPR000182">
    <property type="entry name" value="GNAT_dom"/>
</dbReference>
<dbReference type="GO" id="GO:0008080">
    <property type="term" value="F:N-acetyltransferase activity"/>
    <property type="evidence" value="ECO:0007669"/>
    <property type="project" value="InterPro"/>
</dbReference>
<dbReference type="NCBIfam" id="TIGR03827">
    <property type="entry name" value="GNAT_ablB"/>
    <property type="match status" value="1"/>
</dbReference>
<dbReference type="PROSITE" id="PS51186">
    <property type="entry name" value="GNAT"/>
    <property type="match status" value="1"/>
</dbReference>
<organism evidence="2 3">
    <name type="scientific">Desulfosarcina widdelii</name>
    <dbReference type="NCBI Taxonomy" id="947919"/>
    <lineage>
        <taxon>Bacteria</taxon>
        <taxon>Pseudomonadati</taxon>
        <taxon>Thermodesulfobacteriota</taxon>
        <taxon>Desulfobacteria</taxon>
        <taxon>Desulfobacterales</taxon>
        <taxon>Desulfosarcinaceae</taxon>
        <taxon>Desulfosarcina</taxon>
    </lineage>
</organism>
<dbReference type="RefSeq" id="WP_155307633.1">
    <property type="nucleotide sequence ID" value="NZ_AP021875.1"/>
</dbReference>
<evidence type="ECO:0000259" key="1">
    <source>
        <dbReference type="PROSITE" id="PS51186"/>
    </source>
</evidence>
<evidence type="ECO:0000313" key="3">
    <source>
        <dbReference type="Proteomes" id="UP000427769"/>
    </source>
</evidence>
<dbReference type="EMBL" id="AP021875">
    <property type="protein sequence ID" value="BBO79067.1"/>
    <property type="molecule type" value="Genomic_DNA"/>
</dbReference>
<dbReference type="SUPFAM" id="SSF55729">
    <property type="entry name" value="Acyl-CoA N-acyltransferases (Nat)"/>
    <property type="match status" value="1"/>
</dbReference>
<keyword evidence="3" id="KW-1185">Reference proteome</keyword>
<proteinExistence type="predicted"/>
<dbReference type="InterPro" id="IPR016181">
    <property type="entry name" value="Acyl_CoA_acyltransferase"/>
</dbReference>
<dbReference type="CDD" id="cd04301">
    <property type="entry name" value="NAT_SF"/>
    <property type="match status" value="1"/>
</dbReference>
<sequence>MTQDRIQTIGHSRIQHGPLSNRVYLMHLGDGDAGAVIDAMQSLARAEGYTKLFAKIPAKSAAAFTDAGFKTEARIPDFYADGDTALFVSRFRSEARCRPDDAEKIRKVLEAALRRADAGIRRPLPEDCELTRMNPDHVSRMADLYDRVFESYPFPIFDPAYIRRTMEENFRYFGIFCNARLIALASAERNESGTEMTDFATDPEYRRASLAAHILAAMEADARQNGVKTAFTIARSISYGINIMFARGGYSFAGTLVNNTNISGRVQSMNIWYKPLA</sequence>
<dbReference type="Gene3D" id="3.40.630.30">
    <property type="match status" value="1"/>
</dbReference>
<gene>
    <name evidence="2" type="primary">yodP</name>
    <name evidence="2" type="ORF">DSCW_64840</name>
</gene>
<dbReference type="InterPro" id="IPR022525">
    <property type="entry name" value="GNAT_AblB"/>
</dbReference>
<evidence type="ECO:0000313" key="2">
    <source>
        <dbReference type="EMBL" id="BBO79067.1"/>
    </source>
</evidence>
<dbReference type="KEGG" id="dwd:DSCW_64840"/>
<feature type="domain" description="N-acetyltransferase" evidence="1">
    <location>
        <begin position="128"/>
        <end position="277"/>
    </location>
</feature>
<dbReference type="OrthoDB" id="9790652at2"/>
<protein>
    <submittedName>
        <fullName evidence="2">N-acetyltransferase YodP</fullName>
    </submittedName>
</protein>